<sequence>MLHTAGGDGRTVGRGRLEKNFGVGASKKHFVHEFVGVYFHSPAGTEGNAKARLWLVGDYTYFLTSIHHHKDLLFPYNIAVVRLDEMKKILDKYAASVDLELPDIYQS</sequence>
<organism evidence="1 3">
    <name type="scientific">Zizania palustris</name>
    <name type="common">Northern wild rice</name>
    <dbReference type="NCBI Taxonomy" id="103762"/>
    <lineage>
        <taxon>Eukaryota</taxon>
        <taxon>Viridiplantae</taxon>
        <taxon>Streptophyta</taxon>
        <taxon>Embryophyta</taxon>
        <taxon>Tracheophyta</taxon>
        <taxon>Spermatophyta</taxon>
        <taxon>Magnoliopsida</taxon>
        <taxon>Liliopsida</taxon>
        <taxon>Poales</taxon>
        <taxon>Poaceae</taxon>
        <taxon>BOP clade</taxon>
        <taxon>Oryzoideae</taxon>
        <taxon>Oryzeae</taxon>
        <taxon>Zizaniinae</taxon>
        <taxon>Zizania</taxon>
    </lineage>
</organism>
<dbReference type="EMBL" id="JAAALK010001827">
    <property type="protein sequence ID" value="KAG8040100.1"/>
    <property type="molecule type" value="Genomic_DNA"/>
</dbReference>
<dbReference type="OrthoDB" id="549775at2759"/>
<reference evidence="1" key="2">
    <citation type="submission" date="2021-02" db="EMBL/GenBank/DDBJ databases">
        <authorList>
            <person name="Kimball J.A."/>
            <person name="Haas M.W."/>
            <person name="Macchietto M."/>
            <person name="Kono T."/>
            <person name="Duquette J."/>
            <person name="Shao M."/>
        </authorList>
    </citation>
    <scope>NUCLEOTIDE SEQUENCE</scope>
    <source>
        <tissue evidence="1">Fresh leaf tissue</tissue>
    </source>
</reference>
<dbReference type="PANTHER" id="PTHR35763:SF1">
    <property type="entry name" value="OS11G0133900 PROTEIN"/>
    <property type="match status" value="1"/>
</dbReference>
<reference evidence="1" key="1">
    <citation type="journal article" date="2021" name="bioRxiv">
        <title>Whole Genome Assembly and Annotation of Northern Wild Rice, Zizania palustris L., Supports a Whole Genome Duplication in the Zizania Genus.</title>
        <authorList>
            <person name="Haas M."/>
            <person name="Kono T."/>
            <person name="Macchietto M."/>
            <person name="Millas R."/>
            <person name="McGilp L."/>
            <person name="Shao M."/>
            <person name="Duquette J."/>
            <person name="Hirsch C.N."/>
            <person name="Kimball J."/>
        </authorList>
    </citation>
    <scope>NUCLEOTIDE SEQUENCE</scope>
    <source>
        <tissue evidence="1">Fresh leaf tissue</tissue>
    </source>
</reference>
<protein>
    <submittedName>
        <fullName evidence="1">Uncharacterized protein</fullName>
    </submittedName>
</protein>
<dbReference type="EMBL" id="JAAALK010000284">
    <property type="protein sequence ID" value="KAG8069169.1"/>
    <property type="molecule type" value="Genomic_DNA"/>
</dbReference>
<evidence type="ECO:0000313" key="3">
    <source>
        <dbReference type="Proteomes" id="UP000729402"/>
    </source>
</evidence>
<evidence type="ECO:0000313" key="2">
    <source>
        <dbReference type="EMBL" id="KAG8069169.1"/>
    </source>
</evidence>
<dbReference type="Proteomes" id="UP000729402">
    <property type="component" value="Unassembled WGS sequence"/>
</dbReference>
<comment type="caution">
    <text evidence="1">The sequence shown here is derived from an EMBL/GenBank/DDBJ whole genome shotgun (WGS) entry which is preliminary data.</text>
</comment>
<evidence type="ECO:0000313" key="1">
    <source>
        <dbReference type="EMBL" id="KAG8040100.1"/>
    </source>
</evidence>
<dbReference type="PANTHER" id="PTHR35763">
    <property type="entry name" value="COMPLEX 1 LYR-LIKE PROTEIN"/>
    <property type="match status" value="1"/>
</dbReference>
<proteinExistence type="predicted"/>
<gene>
    <name evidence="2" type="ORF">GUJ93_ZPchr0005g14742</name>
    <name evidence="1" type="ORF">GUJ93_ZPchr0434g33226</name>
</gene>
<keyword evidence="3" id="KW-1185">Reference proteome</keyword>
<accession>A0A8J5QRB6</accession>
<dbReference type="AlphaFoldDB" id="A0A8J5QRB6"/>
<name>A0A8J5QRB6_ZIZPA</name>